<dbReference type="InterPro" id="IPR013078">
    <property type="entry name" value="His_Pase_superF_clade-1"/>
</dbReference>
<reference evidence="1" key="1">
    <citation type="submission" date="2014-03" db="EMBL/GenBank/DDBJ databases">
        <title>A sequence of cellulolytic fosmid clone of goat rumen metagenome.</title>
        <authorList>
            <person name="Lee K.-T."/>
            <person name="Kim J.-Y."/>
            <person name="Kim Y.-J."/>
            <person name="Ahn J.-H."/>
            <person name="Park M.-N."/>
            <person name="Kim J.-H."/>
            <person name="Kim T.-H."/>
        </authorList>
    </citation>
    <scope>NUCLEOTIDE SEQUENCE</scope>
</reference>
<dbReference type="Gene3D" id="3.40.50.1240">
    <property type="entry name" value="Phosphoglycerate mutase-like"/>
    <property type="match status" value="1"/>
</dbReference>
<organism evidence="1">
    <name type="scientific">uncultured bacterium Ad_095_K16_contig2</name>
    <dbReference type="NCBI Taxonomy" id="1489294"/>
    <lineage>
        <taxon>Bacteria</taxon>
        <taxon>environmental samples</taxon>
    </lineage>
</organism>
<evidence type="ECO:0000313" key="1">
    <source>
        <dbReference type="EMBL" id="AIF25964.1"/>
    </source>
</evidence>
<accession>A0A0B4N015</accession>
<dbReference type="InterPro" id="IPR029033">
    <property type="entry name" value="His_PPase_superfam"/>
</dbReference>
<name>A0A0B4N015_9BACT</name>
<sequence>MNAMRILLIRHGEPDYATDSLTEKGKREALLLSERLAKIPASAYYVSPLGRAKETAEYTLRLVGRQAETLP</sequence>
<dbReference type="AlphaFoldDB" id="A0A0B4N015"/>
<dbReference type="CDD" id="cd07067">
    <property type="entry name" value="HP_PGM_like"/>
    <property type="match status" value="1"/>
</dbReference>
<proteinExistence type="predicted"/>
<dbReference type="SUPFAM" id="SSF53254">
    <property type="entry name" value="Phosphoglycerate mutase-like"/>
    <property type="match status" value="1"/>
</dbReference>
<dbReference type="EMBL" id="KJ631384">
    <property type="protein sequence ID" value="AIF25964.1"/>
    <property type="molecule type" value="Genomic_DNA"/>
</dbReference>
<protein>
    <submittedName>
        <fullName evidence="1">Putative phosphoglycerate mutase</fullName>
    </submittedName>
</protein>
<dbReference type="Pfam" id="PF00300">
    <property type="entry name" value="His_Phos_1"/>
    <property type="match status" value="1"/>
</dbReference>